<protein>
    <submittedName>
        <fullName evidence="10">Uncharacterized protein</fullName>
    </submittedName>
</protein>
<feature type="compositionally biased region" description="Acidic residues" evidence="6">
    <location>
        <begin position="993"/>
        <end position="1010"/>
    </location>
</feature>
<feature type="region of interest" description="Disordered" evidence="6">
    <location>
        <begin position="1571"/>
        <end position="1683"/>
    </location>
</feature>
<dbReference type="CDD" id="cd00086">
    <property type="entry name" value="homeodomain"/>
    <property type="match status" value="1"/>
</dbReference>
<comment type="subcellular location">
    <subcellularLocation>
        <location evidence="1 4 5">Nucleus</location>
    </subcellularLocation>
</comment>
<evidence type="ECO:0000256" key="6">
    <source>
        <dbReference type="SAM" id="MobiDB-lite"/>
    </source>
</evidence>
<dbReference type="PANTHER" id="PTHR36968:SF5">
    <property type="entry name" value="HOMEOBOX-DDT DOMAIN PROTEIN RLT2"/>
    <property type="match status" value="1"/>
</dbReference>
<feature type="compositionally biased region" description="Basic and acidic residues" evidence="6">
    <location>
        <begin position="934"/>
        <end position="943"/>
    </location>
</feature>
<evidence type="ECO:0000313" key="11">
    <source>
        <dbReference type="Proteomes" id="UP001489004"/>
    </source>
</evidence>
<dbReference type="Pfam" id="PF00046">
    <property type="entry name" value="Homeodomain"/>
    <property type="match status" value="1"/>
</dbReference>
<name>A0AAW1Q2R2_9CHLO</name>
<dbReference type="GO" id="GO:0006357">
    <property type="term" value="P:regulation of transcription by RNA polymerase II"/>
    <property type="evidence" value="ECO:0007669"/>
    <property type="project" value="InterPro"/>
</dbReference>
<feature type="compositionally biased region" description="Low complexity" evidence="6">
    <location>
        <begin position="1582"/>
        <end position="1604"/>
    </location>
</feature>
<evidence type="ECO:0000256" key="3">
    <source>
        <dbReference type="ARBA" id="ARBA00023242"/>
    </source>
</evidence>
<dbReference type="SMART" id="SM00571">
    <property type="entry name" value="DDT"/>
    <property type="match status" value="1"/>
</dbReference>
<feature type="region of interest" description="Disordered" evidence="6">
    <location>
        <begin position="575"/>
        <end position="630"/>
    </location>
</feature>
<dbReference type="Pfam" id="PF15612">
    <property type="entry name" value="WHIM1"/>
    <property type="match status" value="1"/>
</dbReference>
<dbReference type="Pfam" id="PF02791">
    <property type="entry name" value="DDT"/>
    <property type="match status" value="1"/>
</dbReference>
<keyword evidence="2" id="KW-0804">Transcription</keyword>
<reference evidence="10 11" key="1">
    <citation type="journal article" date="2024" name="Nat. Commun.">
        <title>Phylogenomics reveals the evolutionary origins of lichenization in chlorophyte algae.</title>
        <authorList>
            <person name="Puginier C."/>
            <person name="Libourel C."/>
            <person name="Otte J."/>
            <person name="Skaloud P."/>
            <person name="Haon M."/>
            <person name="Grisel S."/>
            <person name="Petersen M."/>
            <person name="Berrin J.G."/>
            <person name="Delaux P.M."/>
            <person name="Dal Grande F."/>
            <person name="Keller J."/>
        </authorList>
    </citation>
    <scope>NUCLEOTIDE SEQUENCE [LARGE SCALE GENOMIC DNA]</scope>
    <source>
        <strain evidence="10 11">SAG 2043</strain>
    </source>
</reference>
<evidence type="ECO:0000256" key="2">
    <source>
        <dbReference type="ARBA" id="ARBA00023163"/>
    </source>
</evidence>
<evidence type="ECO:0000256" key="5">
    <source>
        <dbReference type="RuleBase" id="RU000682"/>
    </source>
</evidence>
<feature type="region of interest" description="Disordered" evidence="6">
    <location>
        <begin position="520"/>
        <end position="562"/>
    </location>
</feature>
<dbReference type="PANTHER" id="PTHR36968">
    <property type="entry name" value="HOMEOBOX-DDT DOMAIN PROTEIN RLT2"/>
    <property type="match status" value="1"/>
</dbReference>
<feature type="compositionally biased region" description="Basic and acidic residues" evidence="6">
    <location>
        <begin position="1163"/>
        <end position="1191"/>
    </location>
</feature>
<evidence type="ECO:0000256" key="1">
    <source>
        <dbReference type="ARBA" id="ARBA00004123"/>
    </source>
</evidence>
<feature type="domain" description="Homeobox" evidence="7">
    <location>
        <begin position="283"/>
        <end position="343"/>
    </location>
</feature>
<dbReference type="SUPFAM" id="SSF53335">
    <property type="entry name" value="S-adenosyl-L-methionine-dependent methyltransferases"/>
    <property type="match status" value="1"/>
</dbReference>
<organism evidence="10 11">
    <name type="scientific">[Myrmecia] bisecta</name>
    <dbReference type="NCBI Taxonomy" id="41462"/>
    <lineage>
        <taxon>Eukaryota</taxon>
        <taxon>Viridiplantae</taxon>
        <taxon>Chlorophyta</taxon>
        <taxon>core chlorophytes</taxon>
        <taxon>Trebouxiophyceae</taxon>
        <taxon>Trebouxiales</taxon>
        <taxon>Trebouxiaceae</taxon>
        <taxon>Myrmecia</taxon>
    </lineage>
</organism>
<feature type="compositionally biased region" description="Low complexity" evidence="6">
    <location>
        <begin position="1138"/>
        <end position="1159"/>
    </location>
</feature>
<dbReference type="PROSITE" id="PS51913">
    <property type="entry name" value="HTH_HARE"/>
    <property type="match status" value="1"/>
</dbReference>
<dbReference type="InterPro" id="IPR044977">
    <property type="entry name" value="RLT1-3"/>
</dbReference>
<dbReference type="PROSITE" id="PS50071">
    <property type="entry name" value="HOMEOBOX_2"/>
    <property type="match status" value="1"/>
</dbReference>
<keyword evidence="11" id="KW-1185">Reference proteome</keyword>
<feature type="DNA-binding region" description="Homeobox" evidence="4">
    <location>
        <begin position="285"/>
        <end position="344"/>
    </location>
</feature>
<feature type="compositionally biased region" description="Acidic residues" evidence="6">
    <location>
        <begin position="1649"/>
        <end position="1658"/>
    </location>
</feature>
<dbReference type="GO" id="GO:0003677">
    <property type="term" value="F:DNA binding"/>
    <property type="evidence" value="ECO:0007669"/>
    <property type="project" value="UniProtKB-UniRule"/>
</dbReference>
<dbReference type="InterPro" id="IPR029063">
    <property type="entry name" value="SAM-dependent_MTases_sf"/>
</dbReference>
<feature type="compositionally biased region" description="Basic and acidic residues" evidence="6">
    <location>
        <begin position="575"/>
        <end position="605"/>
    </location>
</feature>
<evidence type="ECO:0000313" key="10">
    <source>
        <dbReference type="EMBL" id="KAK9816480.1"/>
    </source>
</evidence>
<dbReference type="InterPro" id="IPR009057">
    <property type="entry name" value="Homeodomain-like_sf"/>
</dbReference>
<keyword evidence="4 5" id="KW-0238">DNA-binding</keyword>
<dbReference type="InterPro" id="IPR028941">
    <property type="entry name" value="WHIM2_dom"/>
</dbReference>
<accession>A0AAW1Q2R2</accession>
<feature type="region of interest" description="Disordered" evidence="6">
    <location>
        <begin position="926"/>
        <end position="1016"/>
    </location>
</feature>
<dbReference type="PROSITE" id="PS50827">
    <property type="entry name" value="DDT"/>
    <property type="match status" value="1"/>
</dbReference>
<feature type="compositionally biased region" description="Basic and acidic residues" evidence="6">
    <location>
        <begin position="619"/>
        <end position="630"/>
    </location>
</feature>
<dbReference type="Pfam" id="PF15613">
    <property type="entry name" value="WSD"/>
    <property type="match status" value="1"/>
</dbReference>
<dbReference type="Gene3D" id="3.40.50.150">
    <property type="entry name" value="Vaccinia Virus protein VP39"/>
    <property type="match status" value="1"/>
</dbReference>
<gene>
    <name evidence="10" type="ORF">WJX72_000803</name>
</gene>
<dbReference type="Pfam" id="PF05066">
    <property type="entry name" value="HARE-HTH"/>
    <property type="match status" value="1"/>
</dbReference>
<dbReference type="EMBL" id="JALJOR010000005">
    <property type="protein sequence ID" value="KAK9816480.1"/>
    <property type="molecule type" value="Genomic_DNA"/>
</dbReference>
<dbReference type="SMART" id="SM00389">
    <property type="entry name" value="HOX"/>
    <property type="match status" value="1"/>
</dbReference>
<keyword evidence="4 5" id="KW-0371">Homeobox</keyword>
<dbReference type="InterPro" id="IPR028942">
    <property type="entry name" value="WHIM1_dom"/>
</dbReference>
<feature type="compositionally biased region" description="Acidic residues" evidence="6">
    <location>
        <begin position="393"/>
        <end position="404"/>
    </location>
</feature>
<proteinExistence type="predicted"/>
<evidence type="ECO:0000259" key="8">
    <source>
        <dbReference type="PROSITE" id="PS50827"/>
    </source>
</evidence>
<evidence type="ECO:0000259" key="7">
    <source>
        <dbReference type="PROSITE" id="PS50071"/>
    </source>
</evidence>
<dbReference type="GO" id="GO:0005634">
    <property type="term" value="C:nucleus"/>
    <property type="evidence" value="ECO:0007669"/>
    <property type="project" value="UniProtKB-SubCell"/>
</dbReference>
<dbReference type="InterPro" id="IPR018501">
    <property type="entry name" value="DDT_dom"/>
</dbReference>
<dbReference type="Pfam" id="PF10294">
    <property type="entry name" value="Methyltransf_16"/>
    <property type="match status" value="1"/>
</dbReference>
<dbReference type="InterPro" id="IPR019410">
    <property type="entry name" value="Methyltransf_16"/>
</dbReference>
<feature type="domain" description="HTH HARE-type" evidence="9">
    <location>
        <begin position="849"/>
        <end position="917"/>
    </location>
</feature>
<evidence type="ECO:0000259" key="9">
    <source>
        <dbReference type="PROSITE" id="PS51913"/>
    </source>
</evidence>
<dbReference type="Proteomes" id="UP001489004">
    <property type="component" value="Unassembled WGS sequence"/>
</dbReference>
<keyword evidence="3 4" id="KW-0539">Nucleus</keyword>
<feature type="domain" description="DDT" evidence="8">
    <location>
        <begin position="685"/>
        <end position="745"/>
    </location>
</feature>
<comment type="caution">
    <text evidence="10">The sequence shown here is derived from an EMBL/GenBank/DDBJ whole genome shotgun (WGS) entry which is preliminary data.</text>
</comment>
<feature type="compositionally biased region" description="Basic and acidic residues" evidence="6">
    <location>
        <begin position="980"/>
        <end position="992"/>
    </location>
</feature>
<feature type="compositionally biased region" description="Acidic residues" evidence="6">
    <location>
        <begin position="1673"/>
        <end position="1683"/>
    </location>
</feature>
<feature type="region of interest" description="Disordered" evidence="6">
    <location>
        <begin position="1107"/>
        <end position="1191"/>
    </location>
</feature>
<dbReference type="InterPro" id="IPR007759">
    <property type="entry name" value="Asxl_HARE-HTH"/>
</dbReference>
<evidence type="ECO:0000256" key="4">
    <source>
        <dbReference type="PROSITE-ProRule" id="PRU00108"/>
    </source>
</evidence>
<dbReference type="InterPro" id="IPR001356">
    <property type="entry name" value="HD"/>
</dbReference>
<sequence length="1683" mass="181570">MGTGNSCRWQLLCEYRQLQSPSQLIANAQRLGDGKLTTEAQHLLHTMCLNDPVSLRYSPGQHYCRRLMRAAILAAEAAKQELDNGLVDAYARCLTAPVAEEPDALTGSTPDPCREPVHETAGLITMRVSRNMLAGGTGCHDWTGGFFLSQFVLSNPDLVAGKTCLELGCGAGLASICLSRAGAQHVIASDGDADALVNCRHNFAVNGYKQVADGEQPGPGPAIEAVRLHWEDGTDIRPDVVVGADLLYDPDTIPALVSLLCELLPPSPTNTRAEWPVAYIATTVRREDTIALFKEAKEALEAAFKINQFPPEAVRRALGDSIGLTDQQVQVWFSHKRRKVKADVATLPGPAAAPAAVGPEPPVMPAGEGGQAPAGLAQPRLPSSVPAAPTEYYADDGSDDDDSPEAQAAWQAELRELLEAAKRALLVPYREDGPQLAFEFDDIDPNQPQRSHNKRKRVAVDNGYEMGEDGVMRKRFAGGMGNVMTAHARPPMYGNQIAMTPEQRARYDAEQKALRDLERSQQLQRRLEMSMRKDLEKAEKDRRRNMEKMERDKKREEERQLKEAERLRQLAEREAKKAELAAEKESRAEERRRQMELKRQEKEMLKALQQQEKQAIRLRQRDGGAGPKDDLDIEWETLLEMRRASGYGSDSGAMTPALDPGSLARPEFPPAHLGLVKAFPQQLGDATGGDLLMVWNFIHSFSDILGLWPCTVEELVTAVVDGEKSRLLGEIHVGLLRLLQADMEESHATGATQGGGGPLNFMDRAVVHCASMLEEAWAWGFDVDVWRAHLNPLTWPEVLREFAIATGCGRKRPKAKKEARPKLGTEGEDIVADEGGGLKLRLPVRFGPGTVKAAAWQVLAEAGTSGLTISEIARRIQRSGLRDLRSSKTPEASVAAALSRDVIFCRLAPATYALQALICHNKLGQGAAGTGTSDENRKKENGAKSHTKPAAVKAEPGDTSAAGSPEGAAVKAEGGSTPAVKHEQNGEARQHDEEDDEDNSDDEAEEEASEAEGAGQGEAWVHALQQGDYGALTLEQRCAVLVTLVHNAIDGPSVRACLDGRLEEAQRIRKQMWEEARLEKRRRQAEAAAKAKLAADEAQKVLERLQNPHGDASPSGTSTPVDNVIGPPAAGGPGGQAAHGAAAQDPVHMAAAAIAAAAAQHQHHGEHDDLSAAAASRERQQQRAETIRRAEEANAVRGEPLGMDRRYNRYWRFLAGGEAGRDGGAGRIFVETYDEGTFRVLGEASALEGLMDALDRRGAREGALYNALLRHRESIMRGMPSQPIGMPAPLGERPEAEQQRVEAEHAAWIWSAATQASAISRAEAGAGPQQRYREGDSLRVTKLKAEMLRVAGALPKEAVQDIWNLASWTAGVKAAASVVELRSALGELEGAIREDYLSKLLQRQPLLVRGAWLPIGNEVASALPGTNGEVQQLPGRASRAATPERSAAVAAAAETLAWLPATVAAIALRLWALDAALVYKPGEHPARDSLQAYKYIQRPALPMNADDLQGVGRLEAEALQRMEAGGPRTVSGQPIGVGGRARPSIFPPFPQAILQAAQREFVLPVNEFRRALDPNAPPEPAPTTTAPQISQPARPAAPASRAPAGSKGRGKPRGKAVTVKKAGWRGASVASGVELDSSNINTGSHMEAATDDESDVDGPAEGPVGRRQRPTILDEDEDLEISD</sequence>
<feature type="region of interest" description="Disordered" evidence="6">
    <location>
        <begin position="352"/>
        <end position="407"/>
    </location>
</feature>
<dbReference type="SUPFAM" id="SSF46689">
    <property type="entry name" value="Homeodomain-like"/>
    <property type="match status" value="1"/>
</dbReference>